<dbReference type="InterPro" id="IPR000306">
    <property type="entry name" value="Znf_FYVE"/>
</dbReference>
<dbReference type="Gene3D" id="6.10.140.100">
    <property type="match status" value="1"/>
</dbReference>
<evidence type="ECO:0000259" key="11">
    <source>
        <dbReference type="PROSITE" id="PS50179"/>
    </source>
</evidence>
<feature type="compositionally biased region" description="Low complexity" evidence="9">
    <location>
        <begin position="982"/>
        <end position="995"/>
    </location>
</feature>
<evidence type="ECO:0000259" key="10">
    <source>
        <dbReference type="PROSITE" id="PS50178"/>
    </source>
</evidence>
<dbReference type="CDD" id="cd02325">
    <property type="entry name" value="R3H"/>
    <property type="match status" value="1"/>
</dbReference>
<evidence type="ECO:0000256" key="1">
    <source>
        <dbReference type="ARBA" id="ARBA00004125"/>
    </source>
</evidence>
<dbReference type="PROSITE" id="PS50330">
    <property type="entry name" value="UIM"/>
    <property type="match status" value="2"/>
</dbReference>
<evidence type="ECO:0000256" key="7">
    <source>
        <dbReference type="ARBA" id="ARBA00022833"/>
    </source>
</evidence>
<dbReference type="SMART" id="SM00064">
    <property type="entry name" value="FYVE"/>
    <property type="match status" value="1"/>
</dbReference>
<feature type="region of interest" description="Disordered" evidence="9">
    <location>
        <begin position="606"/>
        <end position="649"/>
    </location>
</feature>
<reference evidence="12 13" key="1">
    <citation type="journal article" date="2019" name="Sci. Rep.">
        <title>Comparative genomics of chytrid fungi reveal insights into the obligate biotrophic and pathogenic lifestyle of Synchytrium endobioticum.</title>
        <authorList>
            <person name="van de Vossenberg B.T.L.H."/>
            <person name="Warris S."/>
            <person name="Nguyen H.D.T."/>
            <person name="van Gent-Pelzer M.P.E."/>
            <person name="Joly D.L."/>
            <person name="van de Geest H.C."/>
            <person name="Bonants P.J.M."/>
            <person name="Smith D.S."/>
            <person name="Levesque C.A."/>
            <person name="van der Lee T.A.J."/>
        </authorList>
    </citation>
    <scope>NUCLEOTIDE SEQUENCE [LARGE SCALE GENOMIC DNA]</scope>
    <source>
        <strain evidence="12 13">MB42</strain>
    </source>
</reference>
<evidence type="ECO:0000256" key="4">
    <source>
        <dbReference type="ARBA" id="ARBA00022723"/>
    </source>
</evidence>
<feature type="region of interest" description="Disordered" evidence="9">
    <location>
        <begin position="560"/>
        <end position="591"/>
    </location>
</feature>
<dbReference type="InterPro" id="IPR003903">
    <property type="entry name" value="UIM_dom"/>
</dbReference>
<dbReference type="SUPFAM" id="SSF48464">
    <property type="entry name" value="ENTH/VHS domain"/>
    <property type="match status" value="1"/>
</dbReference>
<dbReference type="Gene3D" id="1.25.40.90">
    <property type="match status" value="1"/>
</dbReference>
<dbReference type="STRING" id="286115.A0A507CTR3"/>
<feature type="compositionally biased region" description="Polar residues" evidence="9">
    <location>
        <begin position="560"/>
        <end position="582"/>
    </location>
</feature>
<evidence type="ECO:0000256" key="6">
    <source>
        <dbReference type="ARBA" id="ARBA00022771"/>
    </source>
</evidence>
<dbReference type="Proteomes" id="UP000317494">
    <property type="component" value="Unassembled WGS sequence"/>
</dbReference>
<evidence type="ECO:0000256" key="8">
    <source>
        <dbReference type="PROSITE-ProRule" id="PRU00091"/>
    </source>
</evidence>
<feature type="compositionally biased region" description="Low complexity" evidence="9">
    <location>
        <begin position="695"/>
        <end position="706"/>
    </location>
</feature>
<dbReference type="GO" id="GO:0035091">
    <property type="term" value="F:phosphatidylinositol binding"/>
    <property type="evidence" value="ECO:0007669"/>
    <property type="project" value="InterPro"/>
</dbReference>
<dbReference type="InterPro" id="IPR013083">
    <property type="entry name" value="Znf_RING/FYVE/PHD"/>
</dbReference>
<dbReference type="GO" id="GO:0007034">
    <property type="term" value="P:vacuolar transport"/>
    <property type="evidence" value="ECO:0007669"/>
    <property type="project" value="UniProtKB-ARBA"/>
</dbReference>
<dbReference type="Pfam" id="PF01363">
    <property type="entry name" value="FYVE"/>
    <property type="match status" value="1"/>
</dbReference>
<dbReference type="InterPro" id="IPR008942">
    <property type="entry name" value="ENTH_VHS"/>
</dbReference>
<gene>
    <name evidence="12" type="ORF">SeMB42_g05115</name>
</gene>
<dbReference type="InterPro" id="IPR017455">
    <property type="entry name" value="Znf_FYVE-rel"/>
</dbReference>
<dbReference type="Pfam" id="PF21356">
    <property type="entry name" value="Vps27_GAT-like"/>
    <property type="match status" value="1"/>
</dbReference>
<dbReference type="GO" id="GO:0005769">
    <property type="term" value="C:early endosome"/>
    <property type="evidence" value="ECO:0007669"/>
    <property type="project" value="TreeGrafter"/>
</dbReference>
<dbReference type="SMART" id="SM00288">
    <property type="entry name" value="VHS"/>
    <property type="match status" value="1"/>
</dbReference>
<dbReference type="Gene3D" id="1.20.5.1940">
    <property type="match status" value="1"/>
</dbReference>
<dbReference type="Pfam" id="PF02809">
    <property type="entry name" value="UIM"/>
    <property type="match status" value="2"/>
</dbReference>
<comment type="similarity">
    <text evidence="2">Belongs to the VPS27 family.</text>
</comment>
<evidence type="ECO:0000313" key="12">
    <source>
        <dbReference type="EMBL" id="TPX42460.1"/>
    </source>
</evidence>
<keyword evidence="13" id="KW-1185">Reference proteome</keyword>
<dbReference type="InterPro" id="IPR011011">
    <property type="entry name" value="Znf_FYVE_PHD"/>
</dbReference>
<dbReference type="CDD" id="cd16979">
    <property type="entry name" value="VHS_Vps27"/>
    <property type="match status" value="1"/>
</dbReference>
<dbReference type="SMART" id="SM00726">
    <property type="entry name" value="UIM"/>
    <property type="match status" value="2"/>
</dbReference>
<dbReference type="GO" id="GO:0031623">
    <property type="term" value="P:receptor internalization"/>
    <property type="evidence" value="ECO:0007669"/>
    <property type="project" value="TreeGrafter"/>
</dbReference>
<accession>A0A507CTR3</accession>
<keyword evidence="7" id="KW-0862">Zinc</keyword>
<dbReference type="Pfam" id="PF00790">
    <property type="entry name" value="VHS"/>
    <property type="match status" value="1"/>
</dbReference>
<feature type="compositionally biased region" description="Basic and acidic residues" evidence="9">
    <location>
        <begin position="661"/>
        <end position="672"/>
    </location>
</feature>
<comment type="caution">
    <text evidence="12">The sequence shown here is derived from an EMBL/GenBank/DDBJ whole genome shotgun (WGS) entry which is preliminary data.</text>
</comment>
<name>A0A507CTR3_9FUNG</name>
<comment type="subcellular location">
    <subcellularLocation>
        <location evidence="1">Endosome membrane</location>
        <topology evidence="1">Peripheral membrane protein</topology>
        <orientation evidence="1">Cytoplasmic side</orientation>
    </subcellularLocation>
</comment>
<dbReference type="PANTHER" id="PTHR46275:SF1">
    <property type="entry name" value="HEPATOCYTE GROWTH FACTOR-REGULATED TYROSINE KINASE SUBSTRATE"/>
    <property type="match status" value="1"/>
</dbReference>
<keyword evidence="6 8" id="KW-0863">Zinc-finger</keyword>
<dbReference type="SUPFAM" id="SSF57903">
    <property type="entry name" value="FYVE/PHD zinc finger"/>
    <property type="match status" value="1"/>
</dbReference>
<dbReference type="PROSITE" id="PS50178">
    <property type="entry name" value="ZF_FYVE"/>
    <property type="match status" value="1"/>
</dbReference>
<evidence type="ECO:0000256" key="2">
    <source>
        <dbReference type="ARBA" id="ARBA00008597"/>
    </source>
</evidence>
<dbReference type="InterPro" id="IPR036867">
    <property type="entry name" value="R3H_dom_sf"/>
</dbReference>
<feature type="compositionally biased region" description="Polar residues" evidence="9">
    <location>
        <begin position="608"/>
        <end position="643"/>
    </location>
</feature>
<dbReference type="InterPro" id="IPR049425">
    <property type="entry name" value="Vps27_GAT-like"/>
</dbReference>
<dbReference type="AlphaFoldDB" id="A0A507CTR3"/>
<organism evidence="12 13">
    <name type="scientific">Synchytrium endobioticum</name>
    <dbReference type="NCBI Taxonomy" id="286115"/>
    <lineage>
        <taxon>Eukaryota</taxon>
        <taxon>Fungi</taxon>
        <taxon>Fungi incertae sedis</taxon>
        <taxon>Chytridiomycota</taxon>
        <taxon>Chytridiomycota incertae sedis</taxon>
        <taxon>Chytridiomycetes</taxon>
        <taxon>Synchytriales</taxon>
        <taxon>Synchytriaceae</taxon>
        <taxon>Synchytrium</taxon>
    </lineage>
</organism>
<dbReference type="EMBL" id="QEAN01000231">
    <property type="protein sequence ID" value="TPX42460.1"/>
    <property type="molecule type" value="Genomic_DNA"/>
</dbReference>
<dbReference type="GO" id="GO:0043130">
    <property type="term" value="F:ubiquitin binding"/>
    <property type="evidence" value="ECO:0007669"/>
    <property type="project" value="InterPro"/>
</dbReference>
<feature type="compositionally biased region" description="Pro residues" evidence="9">
    <location>
        <begin position="904"/>
        <end position="915"/>
    </location>
</feature>
<feature type="compositionally biased region" description="Low complexity" evidence="9">
    <location>
        <begin position="934"/>
        <end position="952"/>
    </location>
</feature>
<dbReference type="Gene3D" id="3.30.1370.50">
    <property type="entry name" value="R3H-like domain"/>
    <property type="match status" value="1"/>
</dbReference>
<dbReference type="VEuPathDB" id="FungiDB:SeMB42_g05115"/>
<feature type="domain" description="FYVE-type" evidence="10">
    <location>
        <begin position="499"/>
        <end position="559"/>
    </location>
</feature>
<dbReference type="GO" id="GO:0003676">
    <property type="term" value="F:nucleic acid binding"/>
    <property type="evidence" value="ECO:0007669"/>
    <property type="project" value="InterPro"/>
</dbReference>
<feature type="region of interest" description="Disordered" evidence="9">
    <location>
        <begin position="661"/>
        <end position="721"/>
    </location>
</feature>
<feature type="compositionally biased region" description="Low complexity" evidence="9">
    <location>
        <begin position="1007"/>
        <end position="1019"/>
    </location>
</feature>
<dbReference type="PROSITE" id="PS50179">
    <property type="entry name" value="VHS"/>
    <property type="match status" value="1"/>
</dbReference>
<dbReference type="InterPro" id="IPR002014">
    <property type="entry name" value="VHS_dom"/>
</dbReference>
<feature type="compositionally biased region" description="Low complexity" evidence="9">
    <location>
        <begin position="1"/>
        <end position="19"/>
    </location>
</feature>
<dbReference type="GO" id="GO:0032456">
    <property type="term" value="P:endocytic recycling"/>
    <property type="evidence" value="ECO:0007669"/>
    <property type="project" value="TreeGrafter"/>
</dbReference>
<feature type="compositionally biased region" description="Low complexity" evidence="9">
    <location>
        <begin position="917"/>
        <end position="926"/>
    </location>
</feature>
<dbReference type="GO" id="GO:0008270">
    <property type="term" value="F:zinc ion binding"/>
    <property type="evidence" value="ECO:0007669"/>
    <property type="project" value="UniProtKB-KW"/>
</dbReference>
<protein>
    <recommendedName>
        <fullName evidence="3">Vacuolar protein sorting-associated protein 27</fullName>
    </recommendedName>
</protein>
<feature type="domain" description="VHS" evidence="11">
    <location>
        <begin position="349"/>
        <end position="479"/>
    </location>
</feature>
<keyword evidence="4" id="KW-0479">Metal-binding</keyword>
<dbReference type="GO" id="GO:0010008">
    <property type="term" value="C:endosome membrane"/>
    <property type="evidence" value="ECO:0007669"/>
    <property type="project" value="UniProtKB-SubCell"/>
</dbReference>
<dbReference type="SUPFAM" id="SSF82708">
    <property type="entry name" value="R3H domain"/>
    <property type="match status" value="1"/>
</dbReference>
<evidence type="ECO:0000256" key="9">
    <source>
        <dbReference type="SAM" id="MobiDB-lite"/>
    </source>
</evidence>
<dbReference type="Gene3D" id="3.30.40.10">
    <property type="entry name" value="Zinc/RING finger domain, C3HC4 (zinc finger)"/>
    <property type="match status" value="1"/>
</dbReference>
<evidence type="ECO:0000313" key="13">
    <source>
        <dbReference type="Proteomes" id="UP000317494"/>
    </source>
</evidence>
<evidence type="ECO:0000256" key="3">
    <source>
        <dbReference type="ARBA" id="ARBA00017753"/>
    </source>
</evidence>
<feature type="compositionally biased region" description="Polar residues" evidence="9">
    <location>
        <begin position="878"/>
        <end position="890"/>
    </location>
</feature>
<evidence type="ECO:0000256" key="5">
    <source>
        <dbReference type="ARBA" id="ARBA00022753"/>
    </source>
</evidence>
<proteinExistence type="inferred from homology"/>
<feature type="region of interest" description="Disordered" evidence="9">
    <location>
        <begin position="807"/>
        <end position="1019"/>
    </location>
</feature>
<keyword evidence="5" id="KW-0967">Endosome</keyword>
<dbReference type="PANTHER" id="PTHR46275">
    <property type="entry name" value="HEPATOCYTE GROWTH FACTOR-REGULATED TYROSINE KINASE SUBSTRATE"/>
    <property type="match status" value="1"/>
</dbReference>
<dbReference type="InterPro" id="IPR017073">
    <property type="entry name" value="HGS/VPS27"/>
</dbReference>
<sequence>MTDNAAAPDATASASSPNSGSDQTNDTSGLPPAPVCSFEPYAEWDGWALHSGHSRLAFKTILETPEWSKQITKADSTQRAQLHALSRLFGLHSISVGEGLSRSITITKPQNWQPPSKLPKSIPLDIDLNRLSTIVNAPDSQVFTTYFESWNGWKARKPEIKALFKYYFAHLSSPENIDNKYDSVIVSGLRPAQIHELRHTTLLLGLGDRNGASSGQVIIDKPYGFAYKIPEYALPFPSLSSKRGKNRNPERFDKKNELGAMLNDLECERCHKGGFHCTLVMGYRFKAGRAIICSDCWEADPYLRGHKKETYDTLFMEGVFDDDDCQRAAKRMAWWGNKTFEELIDRATSENLPVGSEDLALNLEICDKIKSKEVQPKEAIRLLKKRLNHKNPNVQILTVKLTDICVKNGGHHFLVEVASKEFVDNLVSIVKAPYGTNPEVRSKIVSSLQVWGLAFKGKPDLIYMTVTYNRLKLEGLVFPSVESAEASSIMVETAAAPEWSDSDVCMRCRAAFTTFNRKHHCRNCGQTFCGQCSSKNLELPHLGITQEVRVCDGCYAKSASKTNIGSTPSASGSTTNLINGHSSDSRNVEDVVRQEQEEFEKAIALSLQDHTQQAPRKSVTFNVPSKANGSSVLSSKPAISSATTEEDDEDLKAAIAASLDETQKRSSYDPKEYSPSYAKRSQQDDSLSRQASNMSISSPSVIATSSRDMGVTPSAPNPYDLSTTELENVRLFSELVERTDLDVQARGPQVLNPVQIQALYNHVAPLQAKLARSLEEANEKCRTLYGYNEKATNAIKSYDAMLQERLSTYNPPDPHYGSGASSQYYGAPQQHHGPYAPTHPPHHDLVYPPTAGYGGYTSFNQPPGVAPPHGYYPPALQSHENQPPATQPMQQPHPAPDAVGSQPPHMPNTTQPPPESAQQPYYGTYGPPQPVPGPATVQQPAASSYTYSSESSHPQPSYGHAPQLYQMYAPGCGPAGPPAPNGPNSFNAGPYQAYAPPLPQPHQEYYAQPVGAPQQAAPQPVVAEASLIEL</sequence>
<feature type="region of interest" description="Disordered" evidence="9">
    <location>
        <begin position="1"/>
        <end position="34"/>
    </location>
</feature>